<feature type="transmembrane region" description="Helical" evidence="1">
    <location>
        <begin position="422"/>
        <end position="439"/>
    </location>
</feature>
<proteinExistence type="predicted"/>
<evidence type="ECO:0000256" key="1">
    <source>
        <dbReference type="SAM" id="Phobius"/>
    </source>
</evidence>
<feature type="transmembrane region" description="Helical" evidence="1">
    <location>
        <begin position="93"/>
        <end position="116"/>
    </location>
</feature>
<comment type="caution">
    <text evidence="2">The sequence shown here is derived from an EMBL/GenBank/DDBJ whole genome shotgun (WGS) entry which is preliminary data.</text>
</comment>
<dbReference type="Proteomes" id="UP000682713">
    <property type="component" value="Unassembled WGS sequence"/>
</dbReference>
<feature type="transmembrane region" description="Helical" evidence="1">
    <location>
        <begin position="136"/>
        <end position="152"/>
    </location>
</feature>
<dbReference type="AlphaFoldDB" id="A0A942TLR8"/>
<dbReference type="RefSeq" id="WP_213111153.1">
    <property type="nucleotide sequence ID" value="NZ_JAGYPJ010000001.1"/>
</dbReference>
<keyword evidence="1" id="KW-0472">Membrane</keyword>
<feature type="transmembrane region" description="Helical" evidence="1">
    <location>
        <begin position="164"/>
        <end position="182"/>
    </location>
</feature>
<feature type="transmembrane region" description="Helical" evidence="1">
    <location>
        <begin position="223"/>
        <end position="241"/>
    </location>
</feature>
<feature type="transmembrane region" description="Helical" evidence="1">
    <location>
        <begin position="393"/>
        <end position="410"/>
    </location>
</feature>
<feature type="transmembrane region" description="Helical" evidence="1">
    <location>
        <begin position="12"/>
        <end position="32"/>
    </location>
</feature>
<gene>
    <name evidence="2" type="ORF">KHA93_13210</name>
</gene>
<sequence>MVTQKKIIKAAYMPIIILMSYLFLTILLYHTWVIKWFIPNPVQMTTYVIFNFIILWFGYYVYAREHKHNLPQSFFDGDLQFTRKKNAIIIISAIYNILSVFVYSNYFMGGISLSNILSPGSSYLYRQIEFSGERNIIVQLFTYSWVLSYFYYPMGIIYWKKLNIYMRLLFVISLVMTIIYWLNMGTMKGLGDLVIVFIPIFLLKRYVFSISRASNKSVKKTRTLSLVVLFCLFVMAFSVVGEGRKEEIGLKTTEVFYVSQAMKPFLKEIDSDSIIIKILGLNLSTSLTDLVNYTTQGYTGLAYAFNLPFEWTYGVGHSRTLTEQAEKFTDKSISSKTYLARNEAINSWPNGMFWSSVFPWLASDLSFYGVPFFMFLIGILLAYCWFDFIYKKNILALIALGQLFIFGFFIPANNQLVQSHQSFFGTTALFIIYFLSKIFRKNIWDKSRR</sequence>
<keyword evidence="3" id="KW-1185">Reference proteome</keyword>
<keyword evidence="1" id="KW-0812">Transmembrane</keyword>
<feature type="transmembrane region" description="Helical" evidence="1">
    <location>
        <begin position="194"/>
        <end position="211"/>
    </location>
</feature>
<feature type="transmembrane region" description="Helical" evidence="1">
    <location>
        <begin position="365"/>
        <end position="386"/>
    </location>
</feature>
<reference evidence="2 3" key="1">
    <citation type="submission" date="2021-05" db="EMBL/GenBank/DDBJ databases">
        <title>Novel Bacillus species.</title>
        <authorList>
            <person name="Liu G."/>
        </authorList>
    </citation>
    <scope>NUCLEOTIDE SEQUENCE [LARGE SCALE GENOMIC DNA]</scope>
    <source>
        <strain evidence="2 3">FJAT-49732</strain>
    </source>
</reference>
<feature type="transmembrane region" description="Helical" evidence="1">
    <location>
        <begin position="44"/>
        <end position="62"/>
    </location>
</feature>
<evidence type="ECO:0000313" key="3">
    <source>
        <dbReference type="Proteomes" id="UP000682713"/>
    </source>
</evidence>
<organism evidence="2 3">
    <name type="scientific">Lederbergia citrisecunda</name>
    <dbReference type="NCBI Taxonomy" id="2833583"/>
    <lineage>
        <taxon>Bacteria</taxon>
        <taxon>Bacillati</taxon>
        <taxon>Bacillota</taxon>
        <taxon>Bacilli</taxon>
        <taxon>Bacillales</taxon>
        <taxon>Bacillaceae</taxon>
        <taxon>Lederbergia</taxon>
    </lineage>
</organism>
<accession>A0A942TLR8</accession>
<name>A0A942TLR8_9BACI</name>
<evidence type="ECO:0000313" key="2">
    <source>
        <dbReference type="EMBL" id="MBS4200591.1"/>
    </source>
</evidence>
<evidence type="ECO:0008006" key="4">
    <source>
        <dbReference type="Google" id="ProtNLM"/>
    </source>
</evidence>
<keyword evidence="1" id="KW-1133">Transmembrane helix</keyword>
<dbReference type="EMBL" id="JAGYPJ010000001">
    <property type="protein sequence ID" value="MBS4200591.1"/>
    <property type="molecule type" value="Genomic_DNA"/>
</dbReference>
<protein>
    <recommendedName>
        <fullName evidence="4">Oligosaccharide repeat unit polymerase</fullName>
    </recommendedName>
</protein>